<evidence type="ECO:0000259" key="12">
    <source>
        <dbReference type="PROSITE" id="PS50926"/>
    </source>
</evidence>
<dbReference type="SUPFAM" id="SSF50249">
    <property type="entry name" value="Nucleic acid-binding proteins"/>
    <property type="match status" value="1"/>
</dbReference>
<evidence type="ECO:0000256" key="4">
    <source>
        <dbReference type="ARBA" id="ARBA00022679"/>
    </source>
</evidence>
<keyword evidence="6 9" id="KW-0479">Metal-binding</keyword>
<comment type="similarity">
    <text evidence="9">Belongs to the class I-like SAM-binding methyltransferase superfamily. RNA M5U methyltransferase family. RlmD subfamily.</text>
</comment>
<feature type="binding site" evidence="9">
    <location>
        <position position="155"/>
    </location>
    <ligand>
        <name>[4Fe-4S] cluster</name>
        <dbReference type="ChEBI" id="CHEBI:49883"/>
    </ligand>
</feature>
<dbReference type="GO" id="GO:0032259">
    <property type="term" value="P:methylation"/>
    <property type="evidence" value="ECO:0007669"/>
    <property type="project" value="UniProtKB-KW"/>
</dbReference>
<protein>
    <recommendedName>
        <fullName evidence="9">23S rRNA (uracil(1939)-C(5))-methyltransferase RlmD</fullName>
        <ecNumber evidence="9">2.1.1.190</ecNumber>
    </recommendedName>
    <alternativeName>
        <fullName evidence="9">23S rRNA(m5U1939)-methyltransferase</fullName>
    </alternativeName>
</protein>
<dbReference type="PROSITE" id="PS01230">
    <property type="entry name" value="TRMA_1"/>
    <property type="match status" value="1"/>
</dbReference>
<feature type="binding site" evidence="9 10">
    <location>
        <position position="264"/>
    </location>
    <ligand>
        <name>S-adenosyl-L-methionine</name>
        <dbReference type="ChEBI" id="CHEBI:59789"/>
    </ligand>
</feature>
<evidence type="ECO:0000256" key="7">
    <source>
        <dbReference type="ARBA" id="ARBA00023004"/>
    </source>
</evidence>
<keyword evidence="7 9" id="KW-0408">Iron</keyword>
<accession>A0ABS8CAY5</accession>
<evidence type="ECO:0000256" key="9">
    <source>
        <dbReference type="HAMAP-Rule" id="MF_01010"/>
    </source>
</evidence>
<evidence type="ECO:0000313" key="14">
    <source>
        <dbReference type="Proteomes" id="UP000776983"/>
    </source>
</evidence>
<keyword evidence="2 9" id="KW-0698">rRNA processing</keyword>
<keyword evidence="5 9" id="KW-0949">S-adenosyl-L-methionine</keyword>
<dbReference type="Gene3D" id="3.40.50.150">
    <property type="entry name" value="Vaccinia Virus protein VP39"/>
    <property type="match status" value="1"/>
</dbReference>
<dbReference type="PROSITE" id="PS01231">
    <property type="entry name" value="TRMA_2"/>
    <property type="match status" value="1"/>
</dbReference>
<dbReference type="NCBIfam" id="TIGR00479">
    <property type="entry name" value="rumA"/>
    <property type="match status" value="1"/>
</dbReference>
<feature type="binding site" evidence="9 10">
    <location>
        <position position="293"/>
    </location>
    <ligand>
        <name>S-adenosyl-L-methionine</name>
        <dbReference type="ChEBI" id="CHEBI:59789"/>
    </ligand>
</feature>
<dbReference type="InterPro" id="IPR030390">
    <property type="entry name" value="MeTrfase_TrmA_AS"/>
</dbReference>
<reference evidence="13 14" key="1">
    <citation type="submission" date="2020-07" db="EMBL/GenBank/DDBJ databases">
        <title>Pusillimonas sp. nov., isolated from poultry manure in Taiwan.</title>
        <authorList>
            <person name="Lin S.-Y."/>
            <person name="Tang Y.-S."/>
            <person name="Young C.-C."/>
        </authorList>
    </citation>
    <scope>NUCLEOTIDE SEQUENCE [LARGE SCALE GENOMIC DNA]</scope>
    <source>
        <strain evidence="13 14">CC-YST705</strain>
    </source>
</reference>
<evidence type="ECO:0000256" key="10">
    <source>
        <dbReference type="PROSITE-ProRule" id="PRU01024"/>
    </source>
</evidence>
<evidence type="ECO:0000256" key="3">
    <source>
        <dbReference type="ARBA" id="ARBA00022603"/>
    </source>
</evidence>
<keyword evidence="1 9" id="KW-0004">4Fe-4S</keyword>
<dbReference type="EMBL" id="JACDXW010000002">
    <property type="protein sequence ID" value="MCB5363183.1"/>
    <property type="molecule type" value="Genomic_DNA"/>
</dbReference>
<organism evidence="13 14">
    <name type="scientific">Mesopusillimonas faecipullorum</name>
    <dbReference type="NCBI Taxonomy" id="2755040"/>
    <lineage>
        <taxon>Bacteria</taxon>
        <taxon>Pseudomonadati</taxon>
        <taxon>Pseudomonadota</taxon>
        <taxon>Betaproteobacteria</taxon>
        <taxon>Burkholderiales</taxon>
        <taxon>Alcaligenaceae</taxon>
        <taxon>Mesopusillimonas</taxon>
    </lineage>
</organism>
<dbReference type="NCBIfam" id="NF009639">
    <property type="entry name" value="PRK13168.1"/>
    <property type="match status" value="1"/>
</dbReference>
<keyword evidence="3 9" id="KW-0489">Methyltransferase</keyword>
<dbReference type="Proteomes" id="UP000776983">
    <property type="component" value="Unassembled WGS sequence"/>
</dbReference>
<feature type="binding site" evidence="9">
    <location>
        <position position="342"/>
    </location>
    <ligand>
        <name>S-adenosyl-L-methionine</name>
        <dbReference type="ChEBI" id="CHEBI:59789"/>
    </ligand>
</feature>
<evidence type="ECO:0000256" key="11">
    <source>
        <dbReference type="PROSITE-ProRule" id="PRU10015"/>
    </source>
</evidence>
<sequence length="435" mass="48187">MTVVLDIESLDLEGRGVAHREGKVIFVTGALPGERIEAQPGRSKKNYELASMVRVLTPSSQRVEPACPHFGTCGGCAIQHLSPAAQVAVKQRVLEDALEHIGRVTDYTVLPPLHGPNWHYRYRARLSTRFVRKKGGVLVGFREKRGAYVADMQECRVLPKQVSDLLMPLRELLGGLSTPDRLPQIELAMGDDLIVLNLRHMEALTDEDKRKLAEFGAARGVSWWLQPKGPDSVHPLQAEDAEKLAYSMPEFGLRMAFKPTDFTQVNHQLNRTMVSRALRLLQVESHHRVADMFCGLGNFSLPLATQAAYVLGVEGSETLTRRAQEAAQANGLAEKAEFMPCNLFEIDAEWLRARGHFDRMLIDPPREGAEALVTALSALAPAERPKRIVYVSCNPATLARDTAIMTEQGGYRLLAAGVMNMFPHTAHVESIAVFE</sequence>
<name>A0ABS8CAY5_9BURK</name>
<dbReference type="EC" id="2.1.1.190" evidence="9"/>
<feature type="binding site" evidence="9">
    <location>
        <position position="298"/>
    </location>
    <ligand>
        <name>S-adenosyl-L-methionine</name>
        <dbReference type="ChEBI" id="CHEBI:59789"/>
    </ligand>
</feature>
<dbReference type="Gene3D" id="2.40.50.140">
    <property type="entry name" value="Nucleic acid-binding proteins"/>
    <property type="match status" value="1"/>
</dbReference>
<comment type="function">
    <text evidence="9">Catalyzes the formation of 5-methyl-uridine at position 1939 (m5U1939) in 23S rRNA.</text>
</comment>
<feature type="domain" description="TRAM" evidence="12">
    <location>
        <begin position="1"/>
        <end position="54"/>
    </location>
</feature>
<evidence type="ECO:0000313" key="13">
    <source>
        <dbReference type="EMBL" id="MCB5363183.1"/>
    </source>
</evidence>
<dbReference type="GO" id="GO:0008168">
    <property type="term" value="F:methyltransferase activity"/>
    <property type="evidence" value="ECO:0007669"/>
    <property type="project" value="UniProtKB-KW"/>
</dbReference>
<gene>
    <name evidence="9 13" type="primary">rlmD</name>
    <name evidence="13" type="ORF">H0484_05360</name>
</gene>
<dbReference type="PROSITE" id="PS51687">
    <property type="entry name" value="SAM_MT_RNA_M5U"/>
    <property type="match status" value="1"/>
</dbReference>
<dbReference type="CDD" id="cd02440">
    <property type="entry name" value="AdoMet_MTases"/>
    <property type="match status" value="1"/>
</dbReference>
<dbReference type="Gene3D" id="2.40.50.1070">
    <property type="match status" value="1"/>
</dbReference>
<keyword evidence="4 9" id="KW-0808">Transferase</keyword>
<evidence type="ECO:0000256" key="5">
    <source>
        <dbReference type="ARBA" id="ARBA00022691"/>
    </source>
</evidence>
<dbReference type="InterPro" id="IPR002792">
    <property type="entry name" value="TRAM_dom"/>
</dbReference>
<dbReference type="HAMAP" id="MF_01010">
    <property type="entry name" value="23SrRNA_methyltr_RlmD"/>
    <property type="match status" value="1"/>
</dbReference>
<feature type="binding site" evidence="9 10">
    <location>
        <position position="363"/>
    </location>
    <ligand>
        <name>S-adenosyl-L-methionine</name>
        <dbReference type="ChEBI" id="CHEBI:59789"/>
    </ligand>
</feature>
<feature type="binding site" evidence="9">
    <location>
        <position position="76"/>
    </location>
    <ligand>
        <name>[4Fe-4S] cluster</name>
        <dbReference type="ChEBI" id="CHEBI:49883"/>
    </ligand>
</feature>
<feature type="active site" description="Nucleophile" evidence="9 10">
    <location>
        <position position="393"/>
    </location>
</feature>
<dbReference type="RefSeq" id="WP_226953442.1">
    <property type="nucleotide sequence ID" value="NZ_JACDXW010000002.1"/>
</dbReference>
<evidence type="ECO:0000256" key="8">
    <source>
        <dbReference type="ARBA" id="ARBA00023014"/>
    </source>
</evidence>
<comment type="catalytic activity">
    <reaction evidence="9">
        <text>uridine(1939) in 23S rRNA + S-adenosyl-L-methionine = 5-methyluridine(1939) in 23S rRNA + S-adenosyl-L-homocysteine + H(+)</text>
        <dbReference type="Rhea" id="RHEA:42908"/>
        <dbReference type="Rhea" id="RHEA-COMP:10278"/>
        <dbReference type="Rhea" id="RHEA-COMP:10279"/>
        <dbReference type="ChEBI" id="CHEBI:15378"/>
        <dbReference type="ChEBI" id="CHEBI:57856"/>
        <dbReference type="ChEBI" id="CHEBI:59789"/>
        <dbReference type="ChEBI" id="CHEBI:65315"/>
        <dbReference type="ChEBI" id="CHEBI:74447"/>
        <dbReference type="EC" id="2.1.1.190"/>
    </reaction>
</comment>
<evidence type="ECO:0000256" key="2">
    <source>
        <dbReference type="ARBA" id="ARBA00022552"/>
    </source>
</evidence>
<dbReference type="InterPro" id="IPR012340">
    <property type="entry name" value="NA-bd_OB-fold"/>
</dbReference>
<dbReference type="SUPFAM" id="SSF53335">
    <property type="entry name" value="S-adenosyl-L-methionine-dependent methyltransferases"/>
    <property type="match status" value="1"/>
</dbReference>
<dbReference type="PANTHER" id="PTHR11061">
    <property type="entry name" value="RNA M5U METHYLTRANSFERASE"/>
    <property type="match status" value="1"/>
</dbReference>
<keyword evidence="8 9" id="KW-0411">Iron-sulfur</keyword>
<dbReference type="InterPro" id="IPR029063">
    <property type="entry name" value="SAM-dependent_MTases_sf"/>
</dbReference>
<dbReference type="PANTHER" id="PTHR11061:SF49">
    <property type="entry name" value="23S RRNA (URACIL(1939)-C(5))-METHYLTRANSFERASE RLMD"/>
    <property type="match status" value="1"/>
</dbReference>
<evidence type="ECO:0000256" key="6">
    <source>
        <dbReference type="ARBA" id="ARBA00022723"/>
    </source>
</evidence>
<dbReference type="InterPro" id="IPR001566">
    <property type="entry name" value="23S_rRNA_MeTrfase_RlmD"/>
</dbReference>
<comment type="caution">
    <text evidence="13">The sequence shown here is derived from an EMBL/GenBank/DDBJ whole genome shotgun (WGS) entry which is preliminary data.</text>
</comment>
<feature type="active site" evidence="11">
    <location>
        <position position="393"/>
    </location>
</feature>
<dbReference type="Pfam" id="PF05958">
    <property type="entry name" value="tRNA_U5-meth_tr"/>
    <property type="match status" value="1"/>
</dbReference>
<proteinExistence type="inferred from homology"/>
<evidence type="ECO:0000256" key="1">
    <source>
        <dbReference type="ARBA" id="ARBA00022485"/>
    </source>
</evidence>
<dbReference type="InterPro" id="IPR010280">
    <property type="entry name" value="U5_MeTrfase_fam"/>
</dbReference>
<feature type="binding site" evidence="9 10">
    <location>
        <position position="314"/>
    </location>
    <ligand>
        <name>S-adenosyl-L-methionine</name>
        <dbReference type="ChEBI" id="CHEBI:59789"/>
    </ligand>
</feature>
<dbReference type="InterPro" id="IPR030391">
    <property type="entry name" value="MeTrfase_TrmA_CS"/>
</dbReference>
<keyword evidence="14" id="KW-1185">Reference proteome</keyword>
<dbReference type="PROSITE" id="PS50926">
    <property type="entry name" value="TRAM"/>
    <property type="match status" value="1"/>
</dbReference>
<feature type="binding site" evidence="9">
    <location>
        <position position="73"/>
    </location>
    <ligand>
        <name>[4Fe-4S] cluster</name>
        <dbReference type="ChEBI" id="CHEBI:49883"/>
    </ligand>
</feature>
<feature type="binding site" evidence="9">
    <location>
        <position position="67"/>
    </location>
    <ligand>
        <name>[4Fe-4S] cluster</name>
        <dbReference type="ChEBI" id="CHEBI:49883"/>
    </ligand>
</feature>